<dbReference type="SUPFAM" id="SSF69279">
    <property type="entry name" value="Phage tail proteins"/>
    <property type="match status" value="1"/>
</dbReference>
<dbReference type="InterPro" id="IPR025601">
    <property type="entry name" value="ATP-bd_sugar_transptr-like"/>
</dbReference>
<sequence length="90" mass="10126">MANPFERLAERMDAATVNKMGKTVQINGADHIAVESHFLPEMGPLSGDGISLVVFTEYRPKRNDSVLFSGQEYIVTRHQMFNGKPQIFIE</sequence>
<dbReference type="Gene3D" id="2.40.10.210">
    <property type="entry name" value="Phage tail proteins (gpFII-like)"/>
    <property type="match status" value="1"/>
</dbReference>
<evidence type="ECO:0000313" key="1">
    <source>
        <dbReference type="EMBL" id="MFJ5428975.1"/>
    </source>
</evidence>
<dbReference type="Proteomes" id="UP001617689">
    <property type="component" value="Unassembled WGS sequence"/>
</dbReference>
<reference evidence="1 2" key="1">
    <citation type="submission" date="2024-10" db="EMBL/GenBank/DDBJ databases">
        <authorList>
            <person name="Lu C.-H."/>
        </authorList>
    </citation>
    <scope>NUCLEOTIDE SEQUENCE [LARGE SCALE GENOMIC DNA]</scope>
    <source>
        <strain evidence="1 2">22ZTDG03-2</strain>
    </source>
</reference>
<evidence type="ECO:0000313" key="2">
    <source>
        <dbReference type="Proteomes" id="UP001617689"/>
    </source>
</evidence>
<comment type="caution">
    <text evidence="1">The sequence shown here is derived from an EMBL/GenBank/DDBJ whole genome shotgun (WGS) entry which is preliminary data.</text>
</comment>
<keyword evidence="2" id="KW-1185">Reference proteome</keyword>
<evidence type="ECO:0008006" key="3">
    <source>
        <dbReference type="Google" id="ProtNLM"/>
    </source>
</evidence>
<accession>A0ABW8G8T2</accession>
<dbReference type="RefSeq" id="WP_400395145.1">
    <property type="nucleotide sequence ID" value="NZ_JBIXLL010000003.1"/>
</dbReference>
<organism evidence="1 2">
    <name type="scientific">Pectobacterium actinidiae</name>
    <dbReference type="NCBI Taxonomy" id="1507808"/>
    <lineage>
        <taxon>Bacteria</taxon>
        <taxon>Pseudomonadati</taxon>
        <taxon>Pseudomonadota</taxon>
        <taxon>Gammaproteobacteria</taxon>
        <taxon>Enterobacterales</taxon>
        <taxon>Pectobacteriaceae</taxon>
        <taxon>Pectobacterium</taxon>
    </lineage>
</organism>
<gene>
    <name evidence="1" type="ORF">ACIPUP_07395</name>
</gene>
<name>A0ABW8G8T2_9GAMM</name>
<dbReference type="Pfam" id="PF13856">
    <property type="entry name" value="Gifsy-2"/>
    <property type="match status" value="1"/>
</dbReference>
<protein>
    <recommendedName>
        <fullName evidence="3">ATP-binding protein</fullName>
    </recommendedName>
</protein>
<proteinExistence type="predicted"/>
<dbReference type="EMBL" id="JBIXLL010000003">
    <property type="protein sequence ID" value="MFJ5428975.1"/>
    <property type="molecule type" value="Genomic_DNA"/>
</dbReference>